<reference evidence="1" key="1">
    <citation type="submission" date="2023-10" db="EMBL/GenBank/DDBJ databases">
        <title>Genome assemblies of two species of porcelain crab, Petrolisthes cinctipes and Petrolisthes manimaculis (Anomura: Porcellanidae).</title>
        <authorList>
            <person name="Angst P."/>
        </authorList>
    </citation>
    <scope>NUCLEOTIDE SEQUENCE</scope>
    <source>
        <strain evidence="1">PB745_01</strain>
        <tissue evidence="1">Gill</tissue>
    </source>
</reference>
<organism evidence="1 2">
    <name type="scientific">Petrolisthes cinctipes</name>
    <name type="common">Flat porcelain crab</name>
    <dbReference type="NCBI Taxonomy" id="88211"/>
    <lineage>
        <taxon>Eukaryota</taxon>
        <taxon>Metazoa</taxon>
        <taxon>Ecdysozoa</taxon>
        <taxon>Arthropoda</taxon>
        <taxon>Crustacea</taxon>
        <taxon>Multicrustacea</taxon>
        <taxon>Malacostraca</taxon>
        <taxon>Eumalacostraca</taxon>
        <taxon>Eucarida</taxon>
        <taxon>Decapoda</taxon>
        <taxon>Pleocyemata</taxon>
        <taxon>Anomura</taxon>
        <taxon>Galatheoidea</taxon>
        <taxon>Porcellanidae</taxon>
        <taxon>Petrolisthes</taxon>
    </lineage>
</organism>
<evidence type="ECO:0000313" key="1">
    <source>
        <dbReference type="EMBL" id="KAK3855200.1"/>
    </source>
</evidence>
<accession>A0AAE1BR41</accession>
<proteinExistence type="predicted"/>
<name>A0AAE1BR41_PETCI</name>
<dbReference type="Proteomes" id="UP001286313">
    <property type="component" value="Unassembled WGS sequence"/>
</dbReference>
<evidence type="ECO:0000313" key="2">
    <source>
        <dbReference type="Proteomes" id="UP001286313"/>
    </source>
</evidence>
<gene>
    <name evidence="1" type="ORF">Pcinc_038381</name>
</gene>
<dbReference type="AlphaFoldDB" id="A0AAE1BR41"/>
<keyword evidence="2" id="KW-1185">Reference proteome</keyword>
<protein>
    <submittedName>
        <fullName evidence="1">Uncharacterized protein</fullName>
    </submittedName>
</protein>
<dbReference type="EMBL" id="JAWQEG010006310">
    <property type="protein sequence ID" value="KAK3855200.1"/>
    <property type="molecule type" value="Genomic_DNA"/>
</dbReference>
<sequence length="91" mass="9952">MPLYLLRRWQCRLSSALSRSAASKLHQASSKLPGCFILYGDGSRVEKVHDGIAASAVKEGTLEETDVWCSDYGVMSSCDGRIILMVTEDSP</sequence>
<comment type="caution">
    <text evidence="1">The sequence shown here is derived from an EMBL/GenBank/DDBJ whole genome shotgun (WGS) entry which is preliminary data.</text>
</comment>